<dbReference type="PANTHER" id="PTHR37984">
    <property type="entry name" value="PROTEIN CBG26694"/>
    <property type="match status" value="1"/>
</dbReference>
<dbReference type="PROSITE" id="PS50878">
    <property type="entry name" value="RT_POL"/>
    <property type="match status" value="1"/>
</dbReference>
<dbReference type="InterPro" id="IPR050951">
    <property type="entry name" value="Retrovirus_Pol_polyprotein"/>
</dbReference>
<evidence type="ECO:0000256" key="4">
    <source>
        <dbReference type="ARBA" id="ARBA00022695"/>
    </source>
</evidence>
<keyword evidence="7" id="KW-0378">Hydrolase</keyword>
<reference evidence="12 13" key="1">
    <citation type="submission" date="2024-09" db="EMBL/GenBank/DDBJ databases">
        <title>A chromosome-level genome assembly of Gray's grenadier anchovy, Coilia grayii.</title>
        <authorList>
            <person name="Fu Z."/>
        </authorList>
    </citation>
    <scope>NUCLEOTIDE SEQUENCE [LARGE SCALE GENOMIC DNA]</scope>
    <source>
        <strain evidence="12">G4</strain>
        <tissue evidence="12">Muscle</tissue>
    </source>
</reference>
<evidence type="ECO:0000313" key="12">
    <source>
        <dbReference type="EMBL" id="KAL2090225.1"/>
    </source>
</evidence>
<accession>A0ABD1JTQ1</accession>
<evidence type="ECO:0000256" key="5">
    <source>
        <dbReference type="ARBA" id="ARBA00022722"/>
    </source>
</evidence>
<dbReference type="SUPFAM" id="SSF53098">
    <property type="entry name" value="Ribonuclease H-like"/>
    <property type="match status" value="1"/>
</dbReference>
<evidence type="ECO:0000256" key="1">
    <source>
        <dbReference type="ARBA" id="ARBA00010879"/>
    </source>
</evidence>
<keyword evidence="5" id="KW-0540">Nuclease</keyword>
<keyword evidence="3" id="KW-0808">Transferase</keyword>
<evidence type="ECO:0000256" key="7">
    <source>
        <dbReference type="ARBA" id="ARBA00022801"/>
    </source>
</evidence>
<dbReference type="Gene3D" id="1.10.340.70">
    <property type="match status" value="1"/>
</dbReference>
<dbReference type="CDD" id="cd09274">
    <property type="entry name" value="RNase_HI_RT_Ty3"/>
    <property type="match status" value="1"/>
</dbReference>
<evidence type="ECO:0000256" key="6">
    <source>
        <dbReference type="ARBA" id="ARBA00022759"/>
    </source>
</evidence>
<feature type="domain" description="Reverse transcriptase" evidence="10">
    <location>
        <begin position="648"/>
        <end position="825"/>
    </location>
</feature>
<dbReference type="InterPro" id="IPR043502">
    <property type="entry name" value="DNA/RNA_pol_sf"/>
</dbReference>
<dbReference type="AlphaFoldDB" id="A0ABD1JTQ1"/>
<dbReference type="PANTHER" id="PTHR37984:SF5">
    <property type="entry name" value="PROTEIN NYNRIN-LIKE"/>
    <property type="match status" value="1"/>
</dbReference>
<dbReference type="InterPro" id="IPR043128">
    <property type="entry name" value="Rev_trsase/Diguanyl_cyclase"/>
</dbReference>
<dbReference type="FunFam" id="3.30.420.10:FF:000032">
    <property type="entry name" value="Retrovirus-related Pol polyprotein from transposon 297-like Protein"/>
    <property type="match status" value="1"/>
</dbReference>
<dbReference type="Pfam" id="PF17921">
    <property type="entry name" value="Integrase_H2C2"/>
    <property type="match status" value="1"/>
</dbReference>
<keyword evidence="6" id="KW-0255">Endonuclease</keyword>
<dbReference type="Gene3D" id="3.10.10.10">
    <property type="entry name" value="HIV Type 1 Reverse Transcriptase, subunit A, domain 1"/>
    <property type="match status" value="1"/>
</dbReference>
<comment type="caution">
    <text evidence="12">The sequence shown here is derived from an EMBL/GenBank/DDBJ whole genome shotgun (WGS) entry which is preliminary data.</text>
</comment>
<gene>
    <name evidence="12" type="ORF">ACEWY4_014913</name>
</gene>
<feature type="domain" description="Integrase catalytic" evidence="11">
    <location>
        <begin position="220"/>
        <end position="378"/>
    </location>
</feature>
<keyword evidence="8" id="KW-0695">RNA-directed DNA polymerase</keyword>
<protein>
    <recommendedName>
        <fullName evidence="9">Gypsy retrotransposon integrase-like protein 1</fullName>
        <ecNumber evidence="2">3.1.26.4</ecNumber>
    </recommendedName>
</protein>
<evidence type="ECO:0000256" key="9">
    <source>
        <dbReference type="ARBA" id="ARBA00039658"/>
    </source>
</evidence>
<keyword evidence="13" id="KW-1185">Reference proteome</keyword>
<dbReference type="PROSITE" id="PS50994">
    <property type="entry name" value="INTEGRASE"/>
    <property type="match status" value="1"/>
</dbReference>
<dbReference type="EC" id="3.1.26.4" evidence="2"/>
<dbReference type="CDD" id="cd01647">
    <property type="entry name" value="RT_LTR"/>
    <property type="match status" value="1"/>
</dbReference>
<dbReference type="InterPro" id="IPR041373">
    <property type="entry name" value="RT_RNaseH"/>
</dbReference>
<dbReference type="Pfam" id="PF00078">
    <property type="entry name" value="RVT_1"/>
    <property type="match status" value="1"/>
</dbReference>
<dbReference type="InterPro" id="IPR000477">
    <property type="entry name" value="RT_dom"/>
</dbReference>
<dbReference type="EMBL" id="JBHFQA010000012">
    <property type="protein sequence ID" value="KAL2090225.1"/>
    <property type="molecule type" value="Genomic_DNA"/>
</dbReference>
<name>A0ABD1JTQ1_9TELE</name>
<evidence type="ECO:0000259" key="10">
    <source>
        <dbReference type="PROSITE" id="PS50878"/>
    </source>
</evidence>
<dbReference type="InterPro" id="IPR012337">
    <property type="entry name" value="RNaseH-like_sf"/>
</dbReference>
<dbReference type="Gene3D" id="3.10.20.370">
    <property type="match status" value="1"/>
</dbReference>
<dbReference type="GO" id="GO:0004523">
    <property type="term" value="F:RNA-DNA hybrid ribonuclease activity"/>
    <property type="evidence" value="ECO:0007669"/>
    <property type="project" value="UniProtKB-EC"/>
</dbReference>
<evidence type="ECO:0000256" key="2">
    <source>
        <dbReference type="ARBA" id="ARBA00012180"/>
    </source>
</evidence>
<organism evidence="12 13">
    <name type="scientific">Coilia grayii</name>
    <name type="common">Gray's grenadier anchovy</name>
    <dbReference type="NCBI Taxonomy" id="363190"/>
    <lineage>
        <taxon>Eukaryota</taxon>
        <taxon>Metazoa</taxon>
        <taxon>Chordata</taxon>
        <taxon>Craniata</taxon>
        <taxon>Vertebrata</taxon>
        <taxon>Euteleostomi</taxon>
        <taxon>Actinopterygii</taxon>
        <taxon>Neopterygii</taxon>
        <taxon>Teleostei</taxon>
        <taxon>Clupei</taxon>
        <taxon>Clupeiformes</taxon>
        <taxon>Clupeoidei</taxon>
        <taxon>Engraulidae</taxon>
        <taxon>Coilinae</taxon>
        <taxon>Coilia</taxon>
    </lineage>
</organism>
<comment type="similarity">
    <text evidence="1">Belongs to the beta type-B retroviral polymerase family. HERV class-II K(HML-2) pol subfamily.</text>
</comment>
<sequence>MLGVRPALPIRGISLILGNGLAGSHVWENNAVPCEERQNAANFSPVDSPAEIVPVSVVTRSASKMPSVKVNRDPNSLPSLTGLPDSISCEQLIDAQLSDASLQILFDKARKCDGGDVAQGYIIANGVLTRKRPPSGLSVTDNGTYQIVLPSSLRCLIMKIAHDDAGHMGVRKTYDRVTRHCYWPRIKRDIAAHVKTCHVCQLTGKPNQMPKPVPLRPISPAPRPFEHLVVDCVGPLPRSKTGCIYLLTVMCQTTRYPAAYPLRSITAKTVVKALSQFFSIFGIPKTLQSDRGTNFTSKTFAQVLRLLNIRHSKASAYHPQSQGVLERFHQTLKAMLRAYCVELGSSWEDGLPWLLLAAREVTQESTGFSPNTLVFGHAVRGPMASLLGDCSLSGEPPQTLTDYVNGFRRRLYEAGKIAREKLHIAQTKMKKRYDVKAVHRTFRPGDMVMVLLPVVHSPFQAKFAGPYKVLRIEQNDNYVVATPDRKNPTQLCHANLLKPYFVKAKCESATVIATSAVCSLPSSSVAASGGGSAEDPSSACIDTPPPAVAALGEVEVREPDDAILLGRLKNSESLANLQLLCKHLTPQQASELQDLIKEFPTLFSDTPTQTTLISHDIDVGQSPPIRQRFYRVSGERQKILEGEVQYLLKNGLAEQSFSSWASPCILVNKPDGTHRFCTDYRKLNNVTKPDSFPLPRIEDCVDQVGSAKFVSKFDLLKGYWQVPLTDRAREVSAFITPSGLYAYKVMSFGLRNAPATFQRLMNRVVAHLEGVAVFLDDVVLYSDTWESHLHRIRQLFTRLAQANLTVNLAKCEFAKATVTYLGKVVGQGFVRPVRAKVLAIDAFPPPSTKKELMRFLGMIGYYRGFCKNFSSVVVPLTNLLKKKSLFVWTPACQSAFVQAKQLLTSAPLLAAPHLTKPFKLQVDASRVGAGAVLLQDDANGLERPVCYFSRKFNTYQLNYSTIEKEALALIWALQNFEVYVGGSIAPIIVYCDHNPLTFLHSFQNPNQRLMRWCIFLQPYHLEIKHIKGKENVVADALSRAPGP</sequence>
<dbReference type="InterPro" id="IPR001584">
    <property type="entry name" value="Integrase_cat-core"/>
</dbReference>
<dbReference type="Gene3D" id="3.30.70.270">
    <property type="match status" value="2"/>
</dbReference>
<dbReference type="Pfam" id="PF17917">
    <property type="entry name" value="RT_RNaseH"/>
    <property type="match status" value="1"/>
</dbReference>
<keyword evidence="4" id="KW-0548">Nucleotidyltransferase</keyword>
<evidence type="ECO:0000313" key="13">
    <source>
        <dbReference type="Proteomes" id="UP001591681"/>
    </source>
</evidence>
<evidence type="ECO:0000259" key="11">
    <source>
        <dbReference type="PROSITE" id="PS50994"/>
    </source>
</evidence>
<dbReference type="Proteomes" id="UP001591681">
    <property type="component" value="Unassembled WGS sequence"/>
</dbReference>
<dbReference type="InterPro" id="IPR041588">
    <property type="entry name" value="Integrase_H2C2"/>
</dbReference>
<proteinExistence type="inferred from homology"/>
<dbReference type="Pfam" id="PF00665">
    <property type="entry name" value="rve"/>
    <property type="match status" value="1"/>
</dbReference>
<evidence type="ECO:0000256" key="8">
    <source>
        <dbReference type="ARBA" id="ARBA00022918"/>
    </source>
</evidence>
<dbReference type="Gene3D" id="3.30.420.10">
    <property type="entry name" value="Ribonuclease H-like superfamily/Ribonuclease H"/>
    <property type="match status" value="1"/>
</dbReference>
<dbReference type="FunFam" id="1.10.340.70:FF:000001">
    <property type="entry name" value="Retrovirus-related Pol polyprotein from transposon gypsy-like Protein"/>
    <property type="match status" value="1"/>
</dbReference>
<evidence type="ECO:0000256" key="3">
    <source>
        <dbReference type="ARBA" id="ARBA00022679"/>
    </source>
</evidence>
<dbReference type="GO" id="GO:0003964">
    <property type="term" value="F:RNA-directed DNA polymerase activity"/>
    <property type="evidence" value="ECO:0007669"/>
    <property type="project" value="UniProtKB-KW"/>
</dbReference>
<dbReference type="SUPFAM" id="SSF56672">
    <property type="entry name" value="DNA/RNA polymerases"/>
    <property type="match status" value="1"/>
</dbReference>
<dbReference type="FunFam" id="3.10.20.370:FF:000001">
    <property type="entry name" value="Retrovirus-related Pol polyprotein from transposon 17.6-like protein"/>
    <property type="match status" value="1"/>
</dbReference>
<dbReference type="InterPro" id="IPR036397">
    <property type="entry name" value="RNaseH_sf"/>
</dbReference>
<dbReference type="FunFam" id="3.30.70.270:FF:000115">
    <property type="entry name" value="Polyprotein of retroviral origin, putative"/>
    <property type="match status" value="1"/>
</dbReference>